<keyword evidence="1" id="KW-0808">Transferase</keyword>
<keyword evidence="2" id="KW-1185">Reference proteome</keyword>
<dbReference type="EMBL" id="JAWDIE010000003">
    <property type="protein sequence ID" value="MEJ7137259.1"/>
    <property type="molecule type" value="Genomic_DNA"/>
</dbReference>
<keyword evidence="1" id="KW-0489">Methyltransferase</keyword>
<organism evidence="1 2">
    <name type="scientific">Amphibiibacter pelophylacis</name>
    <dbReference type="NCBI Taxonomy" id="1799477"/>
    <lineage>
        <taxon>Bacteria</taxon>
        <taxon>Pseudomonadati</taxon>
        <taxon>Pseudomonadota</taxon>
        <taxon>Betaproteobacteria</taxon>
        <taxon>Burkholderiales</taxon>
        <taxon>Sphaerotilaceae</taxon>
        <taxon>Amphibiibacter</taxon>
    </lineage>
</organism>
<evidence type="ECO:0000313" key="2">
    <source>
        <dbReference type="Proteomes" id="UP001364695"/>
    </source>
</evidence>
<sequence>MTAVPGLPAHMACPLCDVTPVTSQWLRIWSHDTLHVVRVLDMPLFPAYYRVIWREHATEWSELGPSDRQRCMEVVTVIEQLLREQLSPDKINLASLGNVVPHLHWHVVARFGWDTHFPQSIWSAPVRDIDADGSTHLSHIQDLLPRLDHSLVKRLNQWNLEQIQ</sequence>
<gene>
    <name evidence="1" type="ORF">RV045_02290</name>
</gene>
<name>A0ACC6NZ67_9BURK</name>
<comment type="caution">
    <text evidence="1">The sequence shown here is derived from an EMBL/GenBank/DDBJ whole genome shotgun (WGS) entry which is preliminary data.</text>
</comment>
<accession>A0ACC6NZ67</accession>
<dbReference type="EC" id="2.1.1.-" evidence="1"/>
<proteinExistence type="predicted"/>
<dbReference type="Proteomes" id="UP001364695">
    <property type="component" value="Unassembled WGS sequence"/>
</dbReference>
<protein>
    <submittedName>
        <fullName evidence="1">HIT family protein</fullName>
        <ecNumber evidence="1">2.1.1.-</ecNumber>
    </submittedName>
</protein>
<reference evidence="1" key="1">
    <citation type="submission" date="2023-10" db="EMBL/GenBank/DDBJ databases">
        <title>Amphibacter perezi, gen. nov., sp. nov. a novel taxa of the family Comamonadaceae, class Betaproteobacteria isolated from the skin microbiota of Pelophylax perezi from different populations.</title>
        <authorList>
            <person name="Costa S."/>
            <person name="Proenca D.N."/>
            <person name="Lopes I."/>
            <person name="Morais P.V."/>
        </authorList>
    </citation>
    <scope>NUCLEOTIDE SEQUENCE</scope>
    <source>
        <strain evidence="1">SL12-8</strain>
    </source>
</reference>
<evidence type="ECO:0000313" key="1">
    <source>
        <dbReference type="EMBL" id="MEJ7137259.1"/>
    </source>
</evidence>